<comment type="caution">
    <text evidence="1">The sequence shown here is derived from an EMBL/GenBank/DDBJ whole genome shotgun (WGS) entry which is preliminary data.</text>
</comment>
<evidence type="ECO:0000313" key="2">
    <source>
        <dbReference type="Proteomes" id="UP001589536"/>
    </source>
</evidence>
<sequence>MAIRAVDRSSTGDELTMKCIAFAKGTACDASVLIARPEDYVVVDDIGDFTYYPSESAMLEDVEYVDEAACVLDRAGNDCRLTLDEDRKLCLGPLFGPVEFSWLRQAWMNNRHRNAPAHRLQRLLPANRDALVAELFETLFLEHAGRATGTPWAVDVVGEKSQPATLREVDSFLAELDHLERATVRDPFGHLYRPVRHATHRFLAPAAGTIYYVEIPAG</sequence>
<organism evidence="1 2">
    <name type="scientific">Arthrobacter methylotrophus</name>
    <dbReference type="NCBI Taxonomy" id="121291"/>
    <lineage>
        <taxon>Bacteria</taxon>
        <taxon>Bacillati</taxon>
        <taxon>Actinomycetota</taxon>
        <taxon>Actinomycetes</taxon>
        <taxon>Micrococcales</taxon>
        <taxon>Micrococcaceae</taxon>
        <taxon>Arthrobacter</taxon>
    </lineage>
</organism>
<reference evidence="1 2" key="1">
    <citation type="submission" date="2024-09" db="EMBL/GenBank/DDBJ databases">
        <authorList>
            <person name="Sun Q."/>
            <person name="Mori K."/>
        </authorList>
    </citation>
    <scope>NUCLEOTIDE SEQUENCE [LARGE SCALE GENOMIC DNA]</scope>
    <source>
        <strain evidence="1 2">JCM 13519</strain>
    </source>
</reference>
<accession>A0ABV5USU0</accession>
<protein>
    <submittedName>
        <fullName evidence="1">Uncharacterized protein</fullName>
    </submittedName>
</protein>
<proteinExistence type="predicted"/>
<gene>
    <name evidence="1" type="ORF">ACFFPI_14150</name>
</gene>
<dbReference type="EMBL" id="JBHMBH010000029">
    <property type="protein sequence ID" value="MFB9715257.1"/>
    <property type="molecule type" value="Genomic_DNA"/>
</dbReference>
<keyword evidence="2" id="KW-1185">Reference proteome</keyword>
<dbReference type="Proteomes" id="UP001589536">
    <property type="component" value="Unassembled WGS sequence"/>
</dbReference>
<dbReference type="RefSeq" id="WP_345035337.1">
    <property type="nucleotide sequence ID" value="NZ_BAABED010000001.1"/>
</dbReference>
<name>A0ABV5USU0_9MICC</name>
<evidence type="ECO:0000313" key="1">
    <source>
        <dbReference type="EMBL" id="MFB9715257.1"/>
    </source>
</evidence>